<name>A0A5M8PRS7_9LECA</name>
<feature type="domain" description="Retroviral polymerase SH3-like" evidence="2">
    <location>
        <begin position="109"/>
        <end position="160"/>
    </location>
</feature>
<protein>
    <recommendedName>
        <fullName evidence="2">Retroviral polymerase SH3-like domain-containing protein</fullName>
    </recommendedName>
</protein>
<dbReference type="InterPro" id="IPR057670">
    <property type="entry name" value="SH3_retrovirus"/>
</dbReference>
<comment type="caution">
    <text evidence="3">The sequence shown here is derived from an EMBL/GenBank/DDBJ whole genome shotgun (WGS) entry which is preliminary data.</text>
</comment>
<sequence length="359" mass="40460">MLELDNNLLSVGYLQKKGFPFEASNEGMRIIEQKEVRLESIRVDTLYVLNQLPNLRVIMTKKDTHDVFTWHCHLAHLNEKDIQRLAIMSTGITGLEGHVKDSYTFNKHAKSRGKIAARAWKGVHLGYGLGSNQYRIYHPEKKKVFKRRDVKFHKGRNLPVGDNGDRSEPELNADEGDTALLPNTLRREKLGHPRRHIDHTNPASEGEPCYDTYDNRYNSSEKQSGRSTTSINDDSDANDTQHPPGDTNYESPSPRRVTSGSNNSNNPNDLNDINDQPEIGPLSDEEESEEDLAIEALNENSPPPEEGPRRSGQNTQHPDYTQMHRYGGANMVIVKALAANALDKPIIYNDATTCREAPK</sequence>
<feature type="compositionally biased region" description="Acidic residues" evidence="1">
    <location>
        <begin position="283"/>
        <end position="293"/>
    </location>
</feature>
<evidence type="ECO:0000313" key="3">
    <source>
        <dbReference type="EMBL" id="KAA6412231.1"/>
    </source>
</evidence>
<accession>A0A5M8PRS7</accession>
<gene>
    <name evidence="3" type="ORF">FRX48_04383</name>
</gene>
<evidence type="ECO:0000256" key="1">
    <source>
        <dbReference type="SAM" id="MobiDB-lite"/>
    </source>
</evidence>
<proteinExistence type="predicted"/>
<feature type="compositionally biased region" description="Polar residues" evidence="1">
    <location>
        <begin position="215"/>
        <end position="232"/>
    </location>
</feature>
<dbReference type="Proteomes" id="UP000324767">
    <property type="component" value="Unassembled WGS sequence"/>
</dbReference>
<evidence type="ECO:0000313" key="4">
    <source>
        <dbReference type="Proteomes" id="UP000324767"/>
    </source>
</evidence>
<feature type="region of interest" description="Disordered" evidence="1">
    <location>
        <begin position="148"/>
        <end position="322"/>
    </location>
</feature>
<dbReference type="AlphaFoldDB" id="A0A5M8PRS7"/>
<evidence type="ECO:0000259" key="2">
    <source>
        <dbReference type="Pfam" id="PF25597"/>
    </source>
</evidence>
<dbReference type="EMBL" id="VXIT01000006">
    <property type="protein sequence ID" value="KAA6412231.1"/>
    <property type="molecule type" value="Genomic_DNA"/>
</dbReference>
<organism evidence="3 4">
    <name type="scientific">Lasallia pustulata</name>
    <dbReference type="NCBI Taxonomy" id="136370"/>
    <lineage>
        <taxon>Eukaryota</taxon>
        <taxon>Fungi</taxon>
        <taxon>Dikarya</taxon>
        <taxon>Ascomycota</taxon>
        <taxon>Pezizomycotina</taxon>
        <taxon>Lecanoromycetes</taxon>
        <taxon>OSLEUM clade</taxon>
        <taxon>Umbilicariomycetidae</taxon>
        <taxon>Umbilicariales</taxon>
        <taxon>Umbilicariaceae</taxon>
        <taxon>Lasallia</taxon>
    </lineage>
</organism>
<dbReference type="Pfam" id="PF25597">
    <property type="entry name" value="SH3_retrovirus"/>
    <property type="match status" value="1"/>
</dbReference>
<feature type="compositionally biased region" description="Low complexity" evidence="1">
    <location>
        <begin position="259"/>
        <end position="282"/>
    </location>
</feature>
<reference evidence="3 4" key="1">
    <citation type="submission" date="2019-09" db="EMBL/GenBank/DDBJ databases">
        <title>The hologenome of the rock-dwelling lichen Lasallia pustulata.</title>
        <authorList>
            <person name="Greshake Tzovaras B."/>
            <person name="Segers F."/>
            <person name="Bicker A."/>
            <person name="Dal Grande F."/>
            <person name="Otte J."/>
            <person name="Hankeln T."/>
            <person name="Schmitt I."/>
            <person name="Ebersberger I."/>
        </authorList>
    </citation>
    <scope>NUCLEOTIDE SEQUENCE [LARGE SCALE GENOMIC DNA]</scope>
    <source>
        <strain evidence="3">A1-1</strain>
    </source>
</reference>